<dbReference type="EMBL" id="JAACYR010000013">
    <property type="protein sequence ID" value="NDJ88645.1"/>
    <property type="molecule type" value="Genomic_DNA"/>
</dbReference>
<reference evidence="2 3" key="1">
    <citation type="submission" date="2017-02" db="EMBL/GenBank/DDBJ databases">
        <title>The new phylogeny of genus Mycobacterium.</title>
        <authorList>
            <person name="Tortoli E."/>
            <person name="Trovato A."/>
            <person name="Cirillo D.M."/>
        </authorList>
    </citation>
    <scope>NUCLEOTIDE SEQUENCE [LARGE SCALE GENOMIC DNA]</scope>
    <source>
        <strain evidence="2 3">DSM 45093</strain>
    </source>
</reference>
<dbReference type="InterPro" id="IPR027056">
    <property type="entry name" value="Gluconate_2DH_su3"/>
</dbReference>
<evidence type="ECO:0000313" key="1">
    <source>
        <dbReference type="EMBL" id="NDJ88645.1"/>
    </source>
</evidence>
<dbReference type="Proteomes" id="UP000466523">
    <property type="component" value="Unassembled WGS sequence"/>
</dbReference>
<reference evidence="1 4" key="2">
    <citation type="submission" date="2020-01" db="EMBL/GenBank/DDBJ databases">
        <authorList>
            <person name="Sanchez-Estrada R."/>
            <person name="Gonzalez-Y-Merchand J.A."/>
            <person name="Rivera-Gutierrez S."/>
        </authorList>
    </citation>
    <scope>NUCLEOTIDE SEQUENCE [LARGE SCALE GENOMIC DNA]</scope>
    <source>
        <strain evidence="1 4">CST 7247</strain>
    </source>
</reference>
<dbReference type="AlphaFoldDB" id="A0A1X0EG67"/>
<accession>A0A1X0EG67</accession>
<comment type="caution">
    <text evidence="2">The sequence shown here is derived from an EMBL/GenBank/DDBJ whole genome shotgun (WGS) entry which is preliminary data.</text>
</comment>
<name>A0A1X0EG67_9MYCO</name>
<dbReference type="Pfam" id="PF13618">
    <property type="entry name" value="Gluconate_2-dh3"/>
    <property type="match status" value="1"/>
</dbReference>
<protein>
    <submittedName>
        <fullName evidence="1">Gluconate 2-dehydrogenase subunit 3 family protein</fullName>
    </submittedName>
</protein>
<dbReference type="OrthoDB" id="4929908at2"/>
<proteinExistence type="predicted"/>
<evidence type="ECO:0000313" key="3">
    <source>
        <dbReference type="Proteomes" id="UP000192713"/>
    </source>
</evidence>
<gene>
    <name evidence="2" type="ORF">BST28_01375</name>
    <name evidence="1" type="ORF">GWR20_05645</name>
</gene>
<sequence length="154" mass="17096">MTNQKLADQRELLFQALVPAEAANLVALMQNIVPHQDPELREIVFYTALCFDAGLATATALRTEVRDLLKELDRQAVTNGAASFAAATPEVQKSLLTAIEERPIFQQIVYATVSDFYNRHIVWEAIGYPGLAQRDGKGYINQGFDVLDWAEATV</sequence>
<dbReference type="EMBL" id="MVHU01000001">
    <property type="protein sequence ID" value="ORA83559.1"/>
    <property type="molecule type" value="Genomic_DNA"/>
</dbReference>
<evidence type="ECO:0000313" key="4">
    <source>
        <dbReference type="Proteomes" id="UP000466523"/>
    </source>
</evidence>
<dbReference type="RefSeq" id="WP_065288502.1">
    <property type="nucleotide sequence ID" value="NZ_JAACYR010000013.1"/>
</dbReference>
<evidence type="ECO:0000313" key="2">
    <source>
        <dbReference type="EMBL" id="ORA83559.1"/>
    </source>
</evidence>
<dbReference type="Proteomes" id="UP000192713">
    <property type="component" value="Unassembled WGS sequence"/>
</dbReference>
<organism evidence="2 3">
    <name type="scientific">Mycolicibacter kumamotonensis</name>
    <dbReference type="NCBI Taxonomy" id="354243"/>
    <lineage>
        <taxon>Bacteria</taxon>
        <taxon>Bacillati</taxon>
        <taxon>Actinomycetota</taxon>
        <taxon>Actinomycetes</taxon>
        <taxon>Mycobacteriales</taxon>
        <taxon>Mycobacteriaceae</taxon>
        <taxon>Mycolicibacter</taxon>
    </lineage>
</organism>